<dbReference type="PRINTS" id="PR00081">
    <property type="entry name" value="GDHRDH"/>
</dbReference>
<dbReference type="NCBIfam" id="NF004825">
    <property type="entry name" value="PRK06181.1"/>
    <property type="match status" value="1"/>
</dbReference>
<protein>
    <submittedName>
        <fullName evidence="4">Short-chain dehydrogenase</fullName>
    </submittedName>
</protein>
<keyword evidence="2" id="KW-0560">Oxidoreductase</keyword>
<dbReference type="EMBL" id="FNGS01000003">
    <property type="protein sequence ID" value="SDL73802.1"/>
    <property type="molecule type" value="Genomic_DNA"/>
</dbReference>
<dbReference type="GO" id="GO:0016020">
    <property type="term" value="C:membrane"/>
    <property type="evidence" value="ECO:0007669"/>
    <property type="project" value="TreeGrafter"/>
</dbReference>
<keyword evidence="5" id="KW-1185">Reference proteome</keyword>
<proteinExistence type="inferred from homology"/>
<dbReference type="STRING" id="563176.SAMN04488090_1610"/>
<evidence type="ECO:0000256" key="3">
    <source>
        <dbReference type="RuleBase" id="RU000363"/>
    </source>
</evidence>
<dbReference type="Pfam" id="PF00106">
    <property type="entry name" value="adh_short"/>
    <property type="match status" value="1"/>
</dbReference>
<reference evidence="4 5" key="1">
    <citation type="submission" date="2016-10" db="EMBL/GenBank/DDBJ databases">
        <authorList>
            <person name="de Groot N.N."/>
        </authorList>
    </citation>
    <scope>NUCLEOTIDE SEQUENCE [LARGE SCALE GENOMIC DNA]</scope>
    <source>
        <strain evidence="4 5">DSM 21668</strain>
    </source>
</reference>
<name>A0A1G9MHR0_9BACT</name>
<dbReference type="InterPro" id="IPR002347">
    <property type="entry name" value="SDR_fam"/>
</dbReference>
<dbReference type="AlphaFoldDB" id="A0A1G9MHR0"/>
<dbReference type="CDD" id="cd05332">
    <property type="entry name" value="11beta-HSD1_like_SDR_c"/>
    <property type="match status" value="1"/>
</dbReference>
<gene>
    <name evidence="4" type="ORF">SAMN04488090_1610</name>
</gene>
<accession>A0A1G9MHR0</accession>
<dbReference type="GO" id="GO:0016491">
    <property type="term" value="F:oxidoreductase activity"/>
    <property type="evidence" value="ECO:0007669"/>
    <property type="project" value="UniProtKB-KW"/>
</dbReference>
<evidence type="ECO:0000256" key="2">
    <source>
        <dbReference type="ARBA" id="ARBA00023002"/>
    </source>
</evidence>
<dbReference type="Gene3D" id="3.40.50.720">
    <property type="entry name" value="NAD(P)-binding Rossmann-like Domain"/>
    <property type="match status" value="1"/>
</dbReference>
<dbReference type="PRINTS" id="PR00080">
    <property type="entry name" value="SDRFAMILY"/>
</dbReference>
<dbReference type="OrthoDB" id="822355at2"/>
<sequence>MFNDQIVWITGASSGIGEALAHTFAREGSRLVLSARREAELQRVASELNLPAGRVLILPMDVTDTAAAAAHVQQVLDTFGAIDILVLNAGISQRSLARDTSLEVDRYLMDVNFFGVIALTKAALPAMLARKKGLFVPISSIAGHVATPMRTGYAASKFAVRGYFDALRAEIWRDGLWVTTICPGYIRTAISVNALNQHGQPNNRMDDNQANGLSAEACAAQILRAIRKRKREAYIGGLKETAGAYLKRYAPGLLWRMIRNYRISASDLP</sequence>
<evidence type="ECO:0000256" key="1">
    <source>
        <dbReference type="ARBA" id="ARBA00006484"/>
    </source>
</evidence>
<organism evidence="4 5">
    <name type="scientific">Siphonobacter aquaeclarae</name>
    <dbReference type="NCBI Taxonomy" id="563176"/>
    <lineage>
        <taxon>Bacteria</taxon>
        <taxon>Pseudomonadati</taxon>
        <taxon>Bacteroidota</taxon>
        <taxon>Cytophagia</taxon>
        <taxon>Cytophagales</taxon>
        <taxon>Cytophagaceae</taxon>
        <taxon>Siphonobacter</taxon>
    </lineage>
</organism>
<dbReference type="PROSITE" id="PS00061">
    <property type="entry name" value="ADH_SHORT"/>
    <property type="match status" value="1"/>
</dbReference>
<dbReference type="PANTHER" id="PTHR44196">
    <property type="entry name" value="DEHYDROGENASE/REDUCTASE SDR FAMILY MEMBER 7B"/>
    <property type="match status" value="1"/>
</dbReference>
<comment type="similarity">
    <text evidence="1 3">Belongs to the short-chain dehydrogenases/reductases (SDR) family.</text>
</comment>
<evidence type="ECO:0000313" key="5">
    <source>
        <dbReference type="Proteomes" id="UP000198901"/>
    </source>
</evidence>
<dbReference type="InterPro" id="IPR036291">
    <property type="entry name" value="NAD(P)-bd_dom_sf"/>
</dbReference>
<dbReference type="RefSeq" id="WP_093200178.1">
    <property type="nucleotide sequence ID" value="NZ_FNGS01000003.1"/>
</dbReference>
<dbReference type="PANTHER" id="PTHR44196:SF1">
    <property type="entry name" value="DEHYDROGENASE_REDUCTASE SDR FAMILY MEMBER 7B"/>
    <property type="match status" value="1"/>
</dbReference>
<dbReference type="Proteomes" id="UP000198901">
    <property type="component" value="Unassembled WGS sequence"/>
</dbReference>
<dbReference type="SUPFAM" id="SSF51735">
    <property type="entry name" value="NAD(P)-binding Rossmann-fold domains"/>
    <property type="match status" value="1"/>
</dbReference>
<dbReference type="InterPro" id="IPR020904">
    <property type="entry name" value="Sc_DH/Rdtase_CS"/>
</dbReference>
<evidence type="ECO:0000313" key="4">
    <source>
        <dbReference type="EMBL" id="SDL73802.1"/>
    </source>
</evidence>